<dbReference type="RefSeq" id="WP_072850713.1">
    <property type="nucleotide sequence ID" value="NZ_FRAH01000023.1"/>
</dbReference>
<protein>
    <recommendedName>
        <fullName evidence="3">DUF3788 domain-containing protein</fullName>
    </recommendedName>
</protein>
<dbReference type="Pfam" id="PF12663">
    <property type="entry name" value="DUF3788"/>
    <property type="match status" value="1"/>
</dbReference>
<dbReference type="Proteomes" id="UP000183975">
    <property type="component" value="Unassembled WGS sequence"/>
</dbReference>
<proteinExistence type="predicted"/>
<dbReference type="EMBL" id="FRAH01000023">
    <property type="protein sequence ID" value="SHK32894.1"/>
    <property type="molecule type" value="Genomic_DNA"/>
</dbReference>
<evidence type="ECO:0000313" key="1">
    <source>
        <dbReference type="EMBL" id="SHK32894.1"/>
    </source>
</evidence>
<evidence type="ECO:0000313" key="2">
    <source>
        <dbReference type="Proteomes" id="UP000183975"/>
    </source>
</evidence>
<evidence type="ECO:0008006" key="3">
    <source>
        <dbReference type="Google" id="ProtNLM"/>
    </source>
</evidence>
<dbReference type="InterPro" id="IPR024265">
    <property type="entry name" value="DUF3788"/>
</dbReference>
<organism evidence="1 2">
    <name type="scientific">Anaerotignum lactatifermentans DSM 14214</name>
    <dbReference type="NCBI Taxonomy" id="1121323"/>
    <lineage>
        <taxon>Bacteria</taxon>
        <taxon>Bacillati</taxon>
        <taxon>Bacillota</taxon>
        <taxon>Clostridia</taxon>
        <taxon>Lachnospirales</taxon>
        <taxon>Anaerotignaceae</taxon>
        <taxon>Anaerotignum</taxon>
    </lineage>
</organism>
<dbReference type="OrthoDB" id="9090890at2"/>
<gene>
    <name evidence="1" type="ORF">SAMN02745138_01563</name>
</gene>
<sequence>MDWRAAFSREHQPQPAEMAAFINSPHWQTLRSYIEETFHIQPQYDYSTCSMQEGWSIRYRKGVRAICSMYPMEGYFMCMVSIGHKELAEAEELMKDCSEYIQHLFEKTDLFNGGKLLLAKVQDEEVLEDVKKLIELRCRGKKKKA</sequence>
<dbReference type="AlphaFoldDB" id="A0A1M6RKD8"/>
<reference evidence="1 2" key="1">
    <citation type="submission" date="2016-11" db="EMBL/GenBank/DDBJ databases">
        <authorList>
            <person name="Jaros S."/>
            <person name="Januszkiewicz K."/>
            <person name="Wedrychowicz H."/>
        </authorList>
    </citation>
    <scope>NUCLEOTIDE SEQUENCE [LARGE SCALE GENOMIC DNA]</scope>
    <source>
        <strain evidence="1 2">DSM 14214</strain>
    </source>
</reference>
<name>A0A1M6RKD8_9FIRM</name>
<accession>A0A1M6RKD8</accession>
<keyword evidence="2" id="KW-1185">Reference proteome</keyword>